<dbReference type="GO" id="GO:0004318">
    <property type="term" value="F:enoyl-[acyl-carrier-protein] reductase (NADH) activity"/>
    <property type="evidence" value="ECO:0007669"/>
    <property type="project" value="TreeGrafter"/>
</dbReference>
<dbReference type="InterPro" id="IPR010758">
    <property type="entry name" value="Trans-2-enoyl-CoA_reductase"/>
</dbReference>
<dbReference type="EMBL" id="JACHFQ010000007">
    <property type="protein sequence ID" value="MBB5226950.1"/>
    <property type="molecule type" value="Genomic_DNA"/>
</dbReference>
<comment type="function">
    <text evidence="9">Involved in the fatty acid synthesis (FAS II). Catalyzes the reduction of a carbon-carbon double bond in an enoyl moiety that is covalently linked to a coenzyme A (CoA).</text>
</comment>
<feature type="site" description="Plays an important role in discriminating NADH against NADPH" evidence="9">
    <location>
        <position position="85"/>
    </location>
</feature>
<evidence type="ECO:0000256" key="2">
    <source>
        <dbReference type="ARBA" id="ARBA00022516"/>
    </source>
</evidence>
<comment type="catalytic activity">
    <reaction evidence="8 9">
        <text>a 2,3-saturated acyl-CoA + NAD(+) = a (2E)-enoyl-CoA + NADH + H(+)</text>
        <dbReference type="Rhea" id="RHEA:18177"/>
        <dbReference type="ChEBI" id="CHEBI:15378"/>
        <dbReference type="ChEBI" id="CHEBI:57540"/>
        <dbReference type="ChEBI" id="CHEBI:57945"/>
        <dbReference type="ChEBI" id="CHEBI:58856"/>
        <dbReference type="ChEBI" id="CHEBI:65111"/>
        <dbReference type="EC" id="1.3.1.44"/>
    </reaction>
</comment>
<dbReference type="RefSeq" id="WP_184660703.1">
    <property type="nucleotide sequence ID" value="NZ_CP031518.1"/>
</dbReference>
<dbReference type="GO" id="GO:0050343">
    <property type="term" value="F:trans-2-enoyl-CoA reductase (NADH) activity"/>
    <property type="evidence" value="ECO:0007669"/>
    <property type="project" value="UniProtKB-UniRule"/>
</dbReference>
<evidence type="ECO:0000256" key="1">
    <source>
        <dbReference type="ARBA" id="ARBA00011245"/>
    </source>
</evidence>
<sequence length="405" mass="44767">MAVIKPMVRSNICINAHPIGCARDTENQIEYAIAQKAKHGIKTAKEGGYAPQNVLVLGCSTGYGLSSRITAAFEYGADTIGVSFEKEPTVTKGGTPGWYNNKAFDRAAAKAGLKSTTFNMDAYSDECRQAVIDEAKKWGIKFDLIVYSLASPVRTDPDTKVLYKSVIKPVGKPYGGYAIDMMTEKLNRLEAQPAEGDDIPNTVKVMGGEDWERWMKYLSDAGLIAEGCRTVAYSYIGPKYSQPIYREGTIGEAKKDLEARAKNIDAQLKKIGGAAYVSVNKALVTRSSSVIPVIMLYLGCLFKVQKAAGTHEGCKEQIDRLFAERLYTADKKVPVDEQGRIRIDDWEMKPEIQAELDKHMEAITQENLKEHIDLEGIRKDFLNINGFAVDGVDYEKDITDMTAID</sequence>
<evidence type="ECO:0000256" key="5">
    <source>
        <dbReference type="ARBA" id="ARBA00023027"/>
    </source>
</evidence>
<dbReference type="GO" id="GO:0051287">
    <property type="term" value="F:NAD binding"/>
    <property type="evidence" value="ECO:0007669"/>
    <property type="project" value="UniProtKB-UniRule"/>
</dbReference>
<dbReference type="EC" id="1.3.1.44" evidence="9"/>
<evidence type="ECO:0000313" key="14">
    <source>
        <dbReference type="Proteomes" id="UP000518887"/>
    </source>
</evidence>
<comment type="subunit">
    <text evidence="1 9">Monomer.</text>
</comment>
<dbReference type="HAMAP" id="MF_01838">
    <property type="entry name" value="FabV_reductase"/>
    <property type="match status" value="1"/>
</dbReference>
<dbReference type="NCBIfam" id="NF010177">
    <property type="entry name" value="PRK13656.1"/>
    <property type="match status" value="1"/>
</dbReference>
<evidence type="ECO:0000256" key="4">
    <source>
        <dbReference type="ARBA" id="ARBA00023002"/>
    </source>
</evidence>
<feature type="binding site" evidence="9">
    <location>
        <begin position="283"/>
        <end position="285"/>
    </location>
    <ligand>
        <name>NAD(+)</name>
        <dbReference type="ChEBI" id="CHEBI:57540"/>
    </ligand>
</feature>
<keyword evidence="6 9" id="KW-0443">Lipid metabolism</keyword>
<proteinExistence type="inferred from homology"/>
<keyword evidence="14" id="KW-1185">Reference proteome</keyword>
<evidence type="ECO:0000313" key="13">
    <source>
        <dbReference type="EMBL" id="MBB5226950.1"/>
    </source>
</evidence>
<feature type="binding site" evidence="9">
    <location>
        <begin position="121"/>
        <end position="122"/>
    </location>
    <ligand>
        <name>NAD(+)</name>
        <dbReference type="ChEBI" id="CHEBI:57540"/>
    </ligand>
</feature>
<dbReference type="Pfam" id="PF07055">
    <property type="entry name" value="Eno-Rase_FAD_bd"/>
    <property type="match status" value="1"/>
</dbReference>
<dbReference type="PANTHER" id="PTHR37480">
    <property type="entry name" value="ENOYL-[ACYL-CARRIER-PROTEIN] REDUCTASE [NADH]"/>
    <property type="match status" value="1"/>
</dbReference>
<feature type="domain" description="Enoyl reductase FAD binding" evidence="10">
    <location>
        <begin position="335"/>
        <end position="398"/>
    </location>
</feature>
<evidence type="ECO:0000256" key="8">
    <source>
        <dbReference type="ARBA" id="ARBA00048302"/>
    </source>
</evidence>
<dbReference type="Proteomes" id="UP000518887">
    <property type="component" value="Unassembled WGS sequence"/>
</dbReference>
<feature type="active site" description="Proton donor" evidence="9">
    <location>
        <position position="245"/>
    </location>
</feature>
<feature type="binding site" evidence="9">
    <location>
        <begin position="84"/>
        <end position="85"/>
    </location>
    <ligand>
        <name>NAD(+)</name>
        <dbReference type="ChEBI" id="CHEBI:57540"/>
    </ligand>
</feature>
<dbReference type="GO" id="GO:0006633">
    <property type="term" value="P:fatty acid biosynthetic process"/>
    <property type="evidence" value="ECO:0007669"/>
    <property type="project" value="UniProtKB-UniRule"/>
</dbReference>
<dbReference type="InterPro" id="IPR024906">
    <property type="entry name" value="Eno_Rdtase_FAD-bd_dom"/>
</dbReference>
<feature type="binding site" evidence="9">
    <location>
        <position position="254"/>
    </location>
    <ligand>
        <name>NAD(+)</name>
        <dbReference type="ChEBI" id="CHEBI:57540"/>
    </ligand>
</feature>
<keyword evidence="4 9" id="KW-0560">Oxidoreductase</keyword>
<dbReference type="Pfam" id="PF12242">
    <property type="entry name" value="Eno-Rase_NADH_b"/>
    <property type="match status" value="1"/>
</dbReference>
<evidence type="ECO:0000259" key="11">
    <source>
        <dbReference type="Pfam" id="PF12241"/>
    </source>
</evidence>
<reference evidence="13 14" key="1">
    <citation type="submission" date="2020-08" db="EMBL/GenBank/DDBJ databases">
        <title>Genomic Encyclopedia of Type Strains, Phase IV (KMG-IV): sequencing the most valuable type-strain genomes for metagenomic binning, comparative biology and taxonomic classification.</title>
        <authorList>
            <person name="Goeker M."/>
        </authorList>
    </citation>
    <scope>NUCLEOTIDE SEQUENCE [LARGE SCALE GENOMIC DNA]</scope>
    <source>
        <strain evidence="13 14">DSM 103462</strain>
    </source>
</reference>
<keyword evidence="3 9" id="KW-0276">Fatty acid metabolism</keyword>
<evidence type="ECO:0000256" key="6">
    <source>
        <dbReference type="ARBA" id="ARBA00023098"/>
    </source>
</evidence>
<dbReference type="Gene3D" id="3.40.50.720">
    <property type="entry name" value="NAD(P)-binding Rossmann-like Domain"/>
    <property type="match status" value="1"/>
</dbReference>
<feature type="domain" description="Trans-2-enoyl-CoA reductase-like NAD(P)H binding" evidence="12">
    <location>
        <begin position="3"/>
        <end position="89"/>
    </location>
</feature>
<dbReference type="PANTHER" id="PTHR37480:SF1">
    <property type="entry name" value="ENOYL-[ACYL-CARRIER-PROTEIN] REDUCTASE [NADH]"/>
    <property type="match status" value="1"/>
</dbReference>
<dbReference type="AlphaFoldDB" id="A0A7W8GAP6"/>
<evidence type="ECO:0000256" key="9">
    <source>
        <dbReference type="HAMAP-Rule" id="MF_01838"/>
    </source>
</evidence>
<dbReference type="InterPro" id="IPR050048">
    <property type="entry name" value="FabV-like_NADH_b"/>
</dbReference>
<name>A0A7W8GAP6_9SPIR</name>
<keyword evidence="2 9" id="KW-0444">Lipid biosynthesis</keyword>
<evidence type="ECO:0000259" key="10">
    <source>
        <dbReference type="Pfam" id="PF07055"/>
    </source>
</evidence>
<comment type="similarity">
    <text evidence="9">Belongs to the TER reductase family.</text>
</comment>
<feature type="binding site" evidence="9">
    <location>
        <begin position="58"/>
        <end position="63"/>
    </location>
    <ligand>
        <name>NAD(+)</name>
        <dbReference type="ChEBI" id="CHEBI:57540"/>
    </ligand>
</feature>
<dbReference type="NCBIfam" id="NF043048">
    <property type="entry name" value="EnoyACPredFabV"/>
    <property type="match status" value="1"/>
</dbReference>
<dbReference type="Pfam" id="PF12241">
    <property type="entry name" value="Enoyl_reductase"/>
    <property type="match status" value="1"/>
</dbReference>
<feature type="domain" description="Trans-2-enoyl-CoA reductase catalytic" evidence="11">
    <location>
        <begin position="92"/>
        <end position="327"/>
    </location>
</feature>
<dbReference type="UniPathway" id="UPA00094"/>
<protein>
    <recommendedName>
        <fullName evidence="9">Trans-2-enoyl-CoA reductase [NADH]</fullName>
        <shortName evidence="9">TER</shortName>
        <ecNumber evidence="9">1.3.1.44</ecNumber>
    </recommendedName>
</protein>
<gene>
    <name evidence="9" type="primary">fabV</name>
    <name evidence="13" type="ORF">HNP76_002338</name>
</gene>
<keyword evidence="7 9" id="KW-0275">Fatty acid biosynthesis</keyword>
<comment type="caution">
    <text evidence="13">The sequence shown here is derived from an EMBL/GenBank/DDBJ whole genome shotgun (WGS) entry which is preliminary data.</text>
</comment>
<evidence type="ECO:0000256" key="7">
    <source>
        <dbReference type="ARBA" id="ARBA00023160"/>
    </source>
</evidence>
<feature type="binding site" evidence="9">
    <location>
        <begin position="149"/>
        <end position="150"/>
    </location>
    <ligand>
        <name>NAD(+)</name>
        <dbReference type="ChEBI" id="CHEBI:57540"/>
    </ligand>
</feature>
<evidence type="ECO:0000256" key="3">
    <source>
        <dbReference type="ARBA" id="ARBA00022832"/>
    </source>
</evidence>
<keyword evidence="5 9" id="KW-0520">NAD</keyword>
<dbReference type="InterPro" id="IPR024910">
    <property type="entry name" value="Enoyl-CoA_Rdtase_cat_dom"/>
</dbReference>
<accession>A0A7W8GAP6</accession>
<feature type="binding site" evidence="9">
    <location>
        <position position="235"/>
    </location>
    <ligand>
        <name>substrate</name>
    </ligand>
</feature>
<organism evidence="13 14">
    <name type="scientific">Treponema ruminis</name>
    <dbReference type="NCBI Taxonomy" id="744515"/>
    <lineage>
        <taxon>Bacteria</taxon>
        <taxon>Pseudomonadati</taxon>
        <taxon>Spirochaetota</taxon>
        <taxon>Spirochaetia</taxon>
        <taxon>Spirochaetales</taxon>
        <taxon>Treponemataceae</taxon>
        <taxon>Treponema</taxon>
    </lineage>
</organism>
<comment type="pathway">
    <text evidence="9">Lipid metabolism; fatty acid biosynthesis.</text>
</comment>
<evidence type="ECO:0000259" key="12">
    <source>
        <dbReference type="Pfam" id="PF12242"/>
    </source>
</evidence>